<dbReference type="RefSeq" id="WP_141921366.1">
    <property type="nucleotide sequence ID" value="NZ_QPJC01000010.1"/>
</dbReference>
<reference evidence="2 3" key="1">
    <citation type="submission" date="2018-07" db="EMBL/GenBank/DDBJ databases">
        <title>Genomic Encyclopedia of Type Strains, Phase III (KMG-III): the genomes of soil and plant-associated and newly described type strains.</title>
        <authorList>
            <person name="Whitman W."/>
        </authorList>
    </citation>
    <scope>NUCLEOTIDE SEQUENCE [LARGE SCALE GENOMIC DNA]</scope>
    <source>
        <strain evidence="2 3">CECT 8575</strain>
    </source>
</reference>
<dbReference type="Proteomes" id="UP000253495">
    <property type="component" value="Unassembled WGS sequence"/>
</dbReference>
<dbReference type="AlphaFoldDB" id="A0A368VH86"/>
<organism evidence="2 3">
    <name type="scientific">Halopolyspora algeriensis</name>
    <dbReference type="NCBI Taxonomy" id="1500506"/>
    <lineage>
        <taxon>Bacteria</taxon>
        <taxon>Bacillati</taxon>
        <taxon>Actinomycetota</taxon>
        <taxon>Actinomycetes</taxon>
        <taxon>Actinomycetes incertae sedis</taxon>
        <taxon>Halopolyspora</taxon>
    </lineage>
</organism>
<feature type="transmembrane region" description="Helical" evidence="1">
    <location>
        <begin position="34"/>
        <end position="56"/>
    </location>
</feature>
<dbReference type="OrthoDB" id="3634279at2"/>
<feature type="transmembrane region" description="Helical" evidence="1">
    <location>
        <begin position="110"/>
        <end position="131"/>
    </location>
</feature>
<feature type="transmembrane region" description="Helical" evidence="1">
    <location>
        <begin position="12"/>
        <end position="28"/>
    </location>
</feature>
<keyword evidence="1" id="KW-0472">Membrane</keyword>
<dbReference type="EMBL" id="QPJC01000010">
    <property type="protein sequence ID" value="RCW40749.1"/>
    <property type="molecule type" value="Genomic_DNA"/>
</dbReference>
<keyword evidence="3" id="KW-1185">Reference proteome</keyword>
<keyword evidence="1" id="KW-0812">Transmembrane</keyword>
<proteinExistence type="predicted"/>
<gene>
    <name evidence="2" type="ORF">DFQ14_11075</name>
</gene>
<name>A0A368VH86_9ACTN</name>
<protein>
    <submittedName>
        <fullName evidence="2">Uncharacterized protein</fullName>
    </submittedName>
</protein>
<keyword evidence="1" id="KW-1133">Transmembrane helix</keyword>
<evidence type="ECO:0000313" key="3">
    <source>
        <dbReference type="Proteomes" id="UP000253495"/>
    </source>
</evidence>
<comment type="caution">
    <text evidence="2">The sequence shown here is derived from an EMBL/GenBank/DDBJ whole genome shotgun (WGS) entry which is preliminary data.</text>
</comment>
<accession>A0A368VH86</accession>
<evidence type="ECO:0000313" key="2">
    <source>
        <dbReference type="EMBL" id="RCW40749.1"/>
    </source>
</evidence>
<sequence>MRAETKRRIARYWGYILLVGLYFAWFQFHADPIILIVMSLAIIVYFLLQAPAPCCAPNRDGTSLCKNNARGLLRGCHLESHKWENAKILASRQNWAEFGRKVFRKFSGGAATISAFAGVVSAVAAVISLMMKP</sequence>
<evidence type="ECO:0000256" key="1">
    <source>
        <dbReference type="SAM" id="Phobius"/>
    </source>
</evidence>